<keyword evidence="2" id="KW-1185">Reference proteome</keyword>
<proteinExistence type="predicted"/>
<dbReference type="Proteomes" id="UP001595555">
    <property type="component" value="Unassembled WGS sequence"/>
</dbReference>
<dbReference type="PANTHER" id="PTHR34290:SF2">
    <property type="entry name" value="OS04G0668800 PROTEIN"/>
    <property type="match status" value="1"/>
</dbReference>
<protein>
    <submittedName>
        <fullName evidence="1">Thiol-disulfide oxidoreductase DCC family protein</fullName>
    </submittedName>
</protein>
<dbReference type="InterPro" id="IPR044691">
    <property type="entry name" value="DCC1_Trx"/>
</dbReference>
<accession>A0ABV7FF24</accession>
<dbReference type="RefSeq" id="WP_378115935.1">
    <property type="nucleotide sequence ID" value="NZ_JBHRTF010000002.1"/>
</dbReference>
<evidence type="ECO:0000313" key="2">
    <source>
        <dbReference type="Proteomes" id="UP001595555"/>
    </source>
</evidence>
<gene>
    <name evidence="1" type="ORF">ACFODX_03050</name>
</gene>
<dbReference type="Pfam" id="PF04134">
    <property type="entry name" value="DCC1-like"/>
    <property type="match status" value="1"/>
</dbReference>
<name>A0ABV7FF24_9GAMM</name>
<reference evidence="2" key="1">
    <citation type="journal article" date="2019" name="Int. J. Syst. Evol. Microbiol.">
        <title>The Global Catalogue of Microorganisms (GCM) 10K type strain sequencing project: providing services to taxonomists for standard genome sequencing and annotation.</title>
        <authorList>
            <consortium name="The Broad Institute Genomics Platform"/>
            <consortium name="The Broad Institute Genome Sequencing Center for Infectious Disease"/>
            <person name="Wu L."/>
            <person name="Ma J."/>
        </authorList>
    </citation>
    <scope>NUCLEOTIDE SEQUENCE [LARGE SCALE GENOMIC DNA]</scope>
    <source>
        <strain evidence="2">KCTC 52237</strain>
    </source>
</reference>
<organism evidence="1 2">
    <name type="scientific">Cellvibrio fontiphilus</name>
    <dbReference type="NCBI Taxonomy" id="1815559"/>
    <lineage>
        <taxon>Bacteria</taxon>
        <taxon>Pseudomonadati</taxon>
        <taxon>Pseudomonadota</taxon>
        <taxon>Gammaproteobacteria</taxon>
        <taxon>Cellvibrionales</taxon>
        <taxon>Cellvibrionaceae</taxon>
        <taxon>Cellvibrio</taxon>
    </lineage>
</organism>
<comment type="caution">
    <text evidence="1">The sequence shown here is derived from an EMBL/GenBank/DDBJ whole genome shotgun (WGS) entry which is preliminary data.</text>
</comment>
<dbReference type="InterPro" id="IPR007263">
    <property type="entry name" value="DCC1-like"/>
</dbReference>
<evidence type="ECO:0000313" key="1">
    <source>
        <dbReference type="EMBL" id="MFC3114518.1"/>
    </source>
</evidence>
<sequence>MPFPMPIQTAQLFYDGRCPLCAREMALLRNYNRAGLTLVDIHSLPQLDDAEREKLLRDLHLLKPDGSWLLGVDANVAAWSFTPFGFLFKPLRWRIWSSLVDAIYRRWADKRYCKNYACAVAQIPETTAQKVR</sequence>
<dbReference type="EMBL" id="JBHRTF010000002">
    <property type="protein sequence ID" value="MFC3114518.1"/>
    <property type="molecule type" value="Genomic_DNA"/>
</dbReference>
<dbReference type="PANTHER" id="PTHR34290">
    <property type="entry name" value="SI:CH73-390P7.2"/>
    <property type="match status" value="1"/>
</dbReference>